<accession>A0AAD1UB73</accession>
<name>A0AAD1UB73_EUPCR</name>
<sequence length="64" mass="7269">MYVSRILNTPEQIHIGDRCSFPKGIYENFLLNSVLVSEVSVKLLYPSESFIIFTAKLLGQFNST</sequence>
<keyword evidence="2" id="KW-1185">Reference proteome</keyword>
<gene>
    <name evidence="1" type="ORF">ECRASSUSDP1_LOCUS4767</name>
</gene>
<evidence type="ECO:0000313" key="1">
    <source>
        <dbReference type="EMBL" id="CAI2363431.1"/>
    </source>
</evidence>
<dbReference type="EMBL" id="CAMPGE010004580">
    <property type="protein sequence ID" value="CAI2363431.1"/>
    <property type="molecule type" value="Genomic_DNA"/>
</dbReference>
<reference evidence="1" key="1">
    <citation type="submission" date="2023-07" db="EMBL/GenBank/DDBJ databases">
        <authorList>
            <consortium name="AG Swart"/>
            <person name="Singh M."/>
            <person name="Singh A."/>
            <person name="Seah K."/>
            <person name="Emmerich C."/>
        </authorList>
    </citation>
    <scope>NUCLEOTIDE SEQUENCE</scope>
    <source>
        <strain evidence="1">DP1</strain>
    </source>
</reference>
<evidence type="ECO:0000313" key="2">
    <source>
        <dbReference type="Proteomes" id="UP001295684"/>
    </source>
</evidence>
<comment type="caution">
    <text evidence="1">The sequence shown here is derived from an EMBL/GenBank/DDBJ whole genome shotgun (WGS) entry which is preliminary data.</text>
</comment>
<protein>
    <submittedName>
        <fullName evidence="1">Uncharacterized protein</fullName>
    </submittedName>
</protein>
<dbReference type="Proteomes" id="UP001295684">
    <property type="component" value="Unassembled WGS sequence"/>
</dbReference>
<dbReference type="AlphaFoldDB" id="A0AAD1UB73"/>
<proteinExistence type="predicted"/>
<organism evidence="1 2">
    <name type="scientific">Euplotes crassus</name>
    <dbReference type="NCBI Taxonomy" id="5936"/>
    <lineage>
        <taxon>Eukaryota</taxon>
        <taxon>Sar</taxon>
        <taxon>Alveolata</taxon>
        <taxon>Ciliophora</taxon>
        <taxon>Intramacronucleata</taxon>
        <taxon>Spirotrichea</taxon>
        <taxon>Hypotrichia</taxon>
        <taxon>Euplotida</taxon>
        <taxon>Euplotidae</taxon>
        <taxon>Moneuplotes</taxon>
    </lineage>
</organism>